<dbReference type="Proteomes" id="UP001487740">
    <property type="component" value="Unassembled WGS sequence"/>
</dbReference>
<evidence type="ECO:0000313" key="3">
    <source>
        <dbReference type="Proteomes" id="UP001487740"/>
    </source>
</evidence>
<keyword evidence="3" id="KW-1185">Reference proteome</keyword>
<accession>A0AAW0TP48</accession>
<organism evidence="2 3">
    <name type="scientific">Scylla paramamosain</name>
    <name type="common">Mud crab</name>
    <dbReference type="NCBI Taxonomy" id="85552"/>
    <lineage>
        <taxon>Eukaryota</taxon>
        <taxon>Metazoa</taxon>
        <taxon>Ecdysozoa</taxon>
        <taxon>Arthropoda</taxon>
        <taxon>Crustacea</taxon>
        <taxon>Multicrustacea</taxon>
        <taxon>Malacostraca</taxon>
        <taxon>Eumalacostraca</taxon>
        <taxon>Eucarida</taxon>
        <taxon>Decapoda</taxon>
        <taxon>Pleocyemata</taxon>
        <taxon>Brachyura</taxon>
        <taxon>Eubrachyura</taxon>
        <taxon>Portunoidea</taxon>
        <taxon>Portunidae</taxon>
        <taxon>Portuninae</taxon>
        <taxon>Scylla</taxon>
    </lineage>
</organism>
<name>A0AAW0TP48_SCYPA</name>
<proteinExistence type="predicted"/>
<sequence length="154" mass="16855">MTKHHSSIEGGKAGRPTRLYQRIVELPWPGLQVLSSGGRPDARVRLRCERLKYKNEIHQSLTHKHTPLQYLLTPSQARSGTSGSREAARGHHSAGRVTPLSPRVQTPFSGVLGAGTATRTVPATDSSTLRQCCPIDAARRGWGREGKEEEEEGV</sequence>
<evidence type="ECO:0000313" key="2">
    <source>
        <dbReference type="EMBL" id="KAK8389524.1"/>
    </source>
</evidence>
<protein>
    <submittedName>
        <fullName evidence="2">Uncharacterized protein</fullName>
    </submittedName>
</protein>
<evidence type="ECO:0000256" key="1">
    <source>
        <dbReference type="SAM" id="MobiDB-lite"/>
    </source>
</evidence>
<feature type="region of interest" description="Disordered" evidence="1">
    <location>
        <begin position="109"/>
        <end position="128"/>
    </location>
</feature>
<feature type="compositionally biased region" description="Polar residues" evidence="1">
    <location>
        <begin position="117"/>
        <end position="128"/>
    </location>
</feature>
<feature type="compositionally biased region" description="Polar residues" evidence="1">
    <location>
        <begin position="75"/>
        <end position="84"/>
    </location>
</feature>
<gene>
    <name evidence="2" type="ORF">O3P69_008908</name>
</gene>
<comment type="caution">
    <text evidence="2">The sequence shown here is derived from an EMBL/GenBank/DDBJ whole genome shotgun (WGS) entry which is preliminary data.</text>
</comment>
<reference evidence="2 3" key="1">
    <citation type="submission" date="2023-03" db="EMBL/GenBank/DDBJ databases">
        <title>High-quality genome of Scylla paramamosain provides insights in environmental adaptation.</title>
        <authorList>
            <person name="Zhang L."/>
        </authorList>
    </citation>
    <scope>NUCLEOTIDE SEQUENCE [LARGE SCALE GENOMIC DNA]</scope>
    <source>
        <strain evidence="2">LZ_2023a</strain>
        <tissue evidence="2">Muscle</tissue>
    </source>
</reference>
<dbReference type="EMBL" id="JARAKH010000027">
    <property type="protein sequence ID" value="KAK8389524.1"/>
    <property type="molecule type" value="Genomic_DNA"/>
</dbReference>
<feature type="region of interest" description="Disordered" evidence="1">
    <location>
        <begin position="75"/>
        <end position="104"/>
    </location>
</feature>
<dbReference type="AlphaFoldDB" id="A0AAW0TP48"/>